<dbReference type="RefSeq" id="WP_060192191.1">
    <property type="nucleotide sequence ID" value="NZ_LPHD01000049.1"/>
</dbReference>
<dbReference type="AlphaFoldDB" id="A0A106QCD2"/>
<reference evidence="1 2" key="1">
    <citation type="submission" date="2015-11" db="EMBL/GenBank/DDBJ databases">
        <title>Expanding the genomic diversity of Burkholderia species for the development of highly accurate diagnostics.</title>
        <authorList>
            <person name="Sahl J."/>
            <person name="Keim P."/>
            <person name="Wagner D."/>
        </authorList>
    </citation>
    <scope>NUCLEOTIDE SEQUENCE [LARGE SCALE GENOMIC DNA]</scope>
    <source>
        <strain evidence="1 2">MSMB2087WGS</strain>
    </source>
</reference>
<dbReference type="EMBL" id="LPHD01000049">
    <property type="protein sequence ID" value="KWA83906.1"/>
    <property type="molecule type" value="Genomic_DNA"/>
</dbReference>
<name>A0A106QCD2_9BURK</name>
<gene>
    <name evidence="1" type="ORF">WL29_21305</name>
</gene>
<protein>
    <submittedName>
        <fullName evidence="1">Uncharacterized protein</fullName>
    </submittedName>
</protein>
<evidence type="ECO:0000313" key="2">
    <source>
        <dbReference type="Proteomes" id="UP000060630"/>
    </source>
</evidence>
<organism evidence="1 2">
    <name type="scientific">Burkholderia ubonensis</name>
    <dbReference type="NCBI Taxonomy" id="101571"/>
    <lineage>
        <taxon>Bacteria</taxon>
        <taxon>Pseudomonadati</taxon>
        <taxon>Pseudomonadota</taxon>
        <taxon>Betaproteobacteria</taxon>
        <taxon>Burkholderiales</taxon>
        <taxon>Burkholderiaceae</taxon>
        <taxon>Burkholderia</taxon>
        <taxon>Burkholderia cepacia complex</taxon>
    </lineage>
</organism>
<comment type="caution">
    <text evidence="1">The sequence shown here is derived from an EMBL/GenBank/DDBJ whole genome shotgun (WGS) entry which is preliminary data.</text>
</comment>
<sequence length="67" mass="7393">MISSVKEVGYEVEFQGETCLAVYTSPENCRVFRKSDNAELSVTEDDKLAIHAQVDQGAPCVSLKVKE</sequence>
<accession>A0A106QCD2</accession>
<evidence type="ECO:0000313" key="1">
    <source>
        <dbReference type="EMBL" id="KWA83906.1"/>
    </source>
</evidence>
<proteinExistence type="predicted"/>
<dbReference type="Proteomes" id="UP000060630">
    <property type="component" value="Unassembled WGS sequence"/>
</dbReference>